<evidence type="ECO:0000313" key="2">
    <source>
        <dbReference type="Proteomes" id="UP000199444"/>
    </source>
</evidence>
<dbReference type="InterPro" id="IPR006379">
    <property type="entry name" value="HAD-SF_hydro_IIB"/>
</dbReference>
<dbReference type="PANTHER" id="PTHR10000">
    <property type="entry name" value="PHOSPHOSERINE PHOSPHATASE"/>
    <property type="match status" value="1"/>
</dbReference>
<dbReference type="PROSITE" id="PS01229">
    <property type="entry name" value="COF_2"/>
    <property type="match status" value="1"/>
</dbReference>
<dbReference type="EMBL" id="FNKD01000001">
    <property type="protein sequence ID" value="SDQ21836.1"/>
    <property type="molecule type" value="Genomic_DNA"/>
</dbReference>
<organism evidence="1 2">
    <name type="scientific">Virgibacillus salinus</name>
    <dbReference type="NCBI Taxonomy" id="553311"/>
    <lineage>
        <taxon>Bacteria</taxon>
        <taxon>Bacillati</taxon>
        <taxon>Bacillota</taxon>
        <taxon>Bacilli</taxon>
        <taxon>Bacillales</taxon>
        <taxon>Bacillaceae</taxon>
        <taxon>Virgibacillus</taxon>
    </lineage>
</organism>
<gene>
    <name evidence="1" type="ORF">SAMN05216231_0998</name>
</gene>
<evidence type="ECO:0000313" key="1">
    <source>
        <dbReference type="EMBL" id="SDQ21836.1"/>
    </source>
</evidence>
<dbReference type="SFLD" id="SFLDS00003">
    <property type="entry name" value="Haloacid_Dehalogenase"/>
    <property type="match status" value="1"/>
</dbReference>
<dbReference type="Proteomes" id="UP000199444">
    <property type="component" value="Unassembled WGS sequence"/>
</dbReference>
<dbReference type="RefSeq" id="WP_092491832.1">
    <property type="nucleotide sequence ID" value="NZ_FNKD01000001.1"/>
</dbReference>
<dbReference type="Gene3D" id="3.30.1240.10">
    <property type="match status" value="1"/>
</dbReference>
<dbReference type="STRING" id="553311.SAMN05216231_0998"/>
<dbReference type="AlphaFoldDB" id="A0A1H0Z429"/>
<evidence type="ECO:0008006" key="3">
    <source>
        <dbReference type="Google" id="ProtNLM"/>
    </source>
</evidence>
<dbReference type="GO" id="GO:0000287">
    <property type="term" value="F:magnesium ion binding"/>
    <property type="evidence" value="ECO:0007669"/>
    <property type="project" value="TreeGrafter"/>
</dbReference>
<dbReference type="SFLD" id="SFLDG01140">
    <property type="entry name" value="C2.B:_Phosphomannomutase_and_P"/>
    <property type="match status" value="1"/>
</dbReference>
<dbReference type="Pfam" id="PF08282">
    <property type="entry name" value="Hydrolase_3"/>
    <property type="match status" value="1"/>
</dbReference>
<proteinExistence type="predicted"/>
<sequence length="261" mass="29216">MTYKILFLDIDGTILKPDHTYTESTKNAIAKVKEQGVEVFLATGRPLHEIDDLAKELDIHSYIGYNGAFAVYRDKTVVNEPMDKNTVEQFLDIAKKNDHELVLYTRDTSYYTTLTRPLVTHFIDTFQMKKSELYNGEHKDQILGATLMNLSPSQPALYELGANIHLSPVHVPGVEHCYDIIRKNVNKGIAVDKVLDLLDIPREQAIAFGDGMNDKEMLQAVGEGFAMGNAPKELFHYAKDKTTTVSDDGIVNGLKKLGLTV</sequence>
<name>A0A1H0Z429_9BACI</name>
<reference evidence="1 2" key="1">
    <citation type="submission" date="2016-10" db="EMBL/GenBank/DDBJ databases">
        <authorList>
            <person name="de Groot N.N."/>
        </authorList>
    </citation>
    <scope>NUCLEOTIDE SEQUENCE [LARGE SCALE GENOMIC DNA]</scope>
    <source>
        <strain evidence="1 2">CGMCC 1.10449</strain>
    </source>
</reference>
<dbReference type="Gene3D" id="3.40.50.1000">
    <property type="entry name" value="HAD superfamily/HAD-like"/>
    <property type="match status" value="1"/>
</dbReference>
<dbReference type="NCBIfam" id="TIGR01484">
    <property type="entry name" value="HAD-SF-IIB"/>
    <property type="match status" value="1"/>
</dbReference>
<dbReference type="PANTHER" id="PTHR10000:SF25">
    <property type="entry name" value="PHOSPHATASE YKRA-RELATED"/>
    <property type="match status" value="1"/>
</dbReference>
<dbReference type="GO" id="GO:0016791">
    <property type="term" value="F:phosphatase activity"/>
    <property type="evidence" value="ECO:0007669"/>
    <property type="project" value="TreeGrafter"/>
</dbReference>
<accession>A0A1H0Z429</accession>
<protein>
    <recommendedName>
        <fullName evidence="3">Cof subfamily of IIB subfamily of haloacid dehalogenase superfamily/HAD-superfamily hydrolase, subfamily IIB</fullName>
    </recommendedName>
</protein>
<dbReference type="NCBIfam" id="TIGR00099">
    <property type="entry name" value="Cof-subfamily"/>
    <property type="match status" value="1"/>
</dbReference>
<dbReference type="SUPFAM" id="SSF56784">
    <property type="entry name" value="HAD-like"/>
    <property type="match status" value="1"/>
</dbReference>
<dbReference type="InterPro" id="IPR023214">
    <property type="entry name" value="HAD_sf"/>
</dbReference>
<keyword evidence="2" id="KW-1185">Reference proteome</keyword>
<dbReference type="GO" id="GO:0005829">
    <property type="term" value="C:cytosol"/>
    <property type="evidence" value="ECO:0007669"/>
    <property type="project" value="TreeGrafter"/>
</dbReference>
<dbReference type="InterPro" id="IPR036412">
    <property type="entry name" value="HAD-like_sf"/>
</dbReference>
<dbReference type="InterPro" id="IPR000150">
    <property type="entry name" value="Cof"/>
</dbReference>